<dbReference type="PRINTS" id="PR00813">
    <property type="entry name" value="BCTERIALGSPG"/>
</dbReference>
<reference evidence="3 4" key="1">
    <citation type="submission" date="2022-03" db="EMBL/GenBank/DDBJ databases">
        <title>Novel taxa within the pig intestine.</title>
        <authorList>
            <person name="Wylensek D."/>
            <person name="Bishof K."/>
            <person name="Afrizal A."/>
            <person name="Clavel T."/>
        </authorList>
    </citation>
    <scope>NUCLEOTIDE SEQUENCE [LARGE SCALE GENOMIC DNA]</scope>
    <source>
        <strain evidence="3 4">CLA-KB-P66</strain>
    </source>
</reference>
<dbReference type="InterPro" id="IPR045584">
    <property type="entry name" value="Pilin-like"/>
</dbReference>
<dbReference type="Proteomes" id="UP001275932">
    <property type="component" value="Unassembled WGS sequence"/>
</dbReference>
<dbReference type="SUPFAM" id="SSF54523">
    <property type="entry name" value="Pili subunits"/>
    <property type="match status" value="2"/>
</dbReference>
<organism evidence="3 4">
    <name type="scientific">Intestinicryptomonas porci</name>
    <dbReference type="NCBI Taxonomy" id="2926320"/>
    <lineage>
        <taxon>Bacteria</taxon>
        <taxon>Pseudomonadati</taxon>
        <taxon>Verrucomicrobiota</taxon>
        <taxon>Opitutia</taxon>
        <taxon>Opitutales</taxon>
        <taxon>Intestinicryptomonaceae</taxon>
        <taxon>Intestinicryptomonas</taxon>
    </lineage>
</organism>
<dbReference type="InterPro" id="IPR000983">
    <property type="entry name" value="Bac_GSPG_pilin"/>
</dbReference>
<accession>A0ABU4WEU7</accession>
<evidence type="ECO:0000313" key="4">
    <source>
        <dbReference type="Proteomes" id="UP001275932"/>
    </source>
</evidence>
<keyword evidence="4" id="KW-1185">Reference proteome</keyword>
<feature type="transmembrane region" description="Helical" evidence="2">
    <location>
        <begin position="16"/>
        <end position="35"/>
    </location>
</feature>
<keyword evidence="1" id="KW-0488">Methylation</keyword>
<dbReference type="EMBL" id="JALBUT010000002">
    <property type="protein sequence ID" value="MDX8415080.1"/>
    <property type="molecule type" value="Genomic_DNA"/>
</dbReference>
<evidence type="ECO:0000256" key="2">
    <source>
        <dbReference type="SAM" id="Phobius"/>
    </source>
</evidence>
<gene>
    <name evidence="3" type="ORF">MOX91_02650</name>
</gene>
<keyword evidence="2" id="KW-0812">Transmembrane</keyword>
<dbReference type="NCBIfam" id="TIGR02532">
    <property type="entry name" value="IV_pilin_GFxxxE"/>
    <property type="match status" value="1"/>
</dbReference>
<evidence type="ECO:0000256" key="1">
    <source>
        <dbReference type="ARBA" id="ARBA00022481"/>
    </source>
</evidence>
<sequence length="221" mass="24596">MKKTILFTPENRAKRAFTLVEILIVIAIIAVLAALTTRVADSVTQAQGRSRAAADMAAIAVGLDAFKGMYNDYPRLSAKGGVENCARRLYKCLAGQSYMKVEDRQVKFIDVDKESDYKPLLDVTLMRIGDPSDPDAPVSNYDNDRNAFIDPWGNPYLYYYDTSIMVGSIGAWEGTSFFLMSMGEDGESAEVQSMFSNGIMPNEDDYRSNVKNVDNIVYGWD</sequence>
<protein>
    <submittedName>
        <fullName evidence="3">Prepilin-type N-terminal cleavage/methylation domain-containing protein</fullName>
    </submittedName>
</protein>
<evidence type="ECO:0000313" key="3">
    <source>
        <dbReference type="EMBL" id="MDX8415080.1"/>
    </source>
</evidence>
<dbReference type="Gene3D" id="3.30.700.10">
    <property type="entry name" value="Glycoprotein, Type 4 Pilin"/>
    <property type="match status" value="2"/>
</dbReference>
<proteinExistence type="predicted"/>
<keyword evidence="2" id="KW-0472">Membrane</keyword>
<name>A0ABU4WEU7_9BACT</name>
<comment type="caution">
    <text evidence="3">The sequence shown here is derived from an EMBL/GenBank/DDBJ whole genome shotgun (WGS) entry which is preliminary data.</text>
</comment>
<dbReference type="InterPro" id="IPR012902">
    <property type="entry name" value="N_methyl_site"/>
</dbReference>
<dbReference type="Pfam" id="PF07963">
    <property type="entry name" value="N_methyl"/>
    <property type="match status" value="1"/>
</dbReference>
<dbReference type="RefSeq" id="WP_370396525.1">
    <property type="nucleotide sequence ID" value="NZ_JALBUT010000002.1"/>
</dbReference>
<keyword evidence="2" id="KW-1133">Transmembrane helix</keyword>